<dbReference type="SMART" id="SM00714">
    <property type="entry name" value="LITAF"/>
    <property type="match status" value="1"/>
</dbReference>
<evidence type="ECO:0000313" key="8">
    <source>
        <dbReference type="EMBL" id="KAF2486878.1"/>
    </source>
</evidence>
<keyword evidence="5" id="KW-0472">Membrane</keyword>
<evidence type="ECO:0000256" key="1">
    <source>
        <dbReference type="ARBA" id="ARBA00004170"/>
    </source>
</evidence>
<feature type="compositionally biased region" description="Polar residues" evidence="6">
    <location>
        <begin position="1"/>
        <end position="31"/>
    </location>
</feature>
<dbReference type="GO" id="GO:0016020">
    <property type="term" value="C:membrane"/>
    <property type="evidence" value="ECO:0007669"/>
    <property type="project" value="UniProtKB-SubCell"/>
</dbReference>
<evidence type="ECO:0000313" key="9">
    <source>
        <dbReference type="Proteomes" id="UP000799767"/>
    </source>
</evidence>
<dbReference type="Pfam" id="PF10601">
    <property type="entry name" value="zf-LITAF-like"/>
    <property type="match status" value="1"/>
</dbReference>
<sequence length="147" mass="15744">MTESPPSYQAASGTPQFSAEKNGMQYTSDPSPATREVHSGGQHSKYSQQPQGQHSKYSSATPIHTLGMSSVPVDCPGCGHRALTQTDFQAGKTTHAWAVGLCCLTGVCCWIPYVMNGMKDVQHRCGSCGMLLATWHKSGHVEVHAHA</sequence>
<dbReference type="EMBL" id="MU001632">
    <property type="protein sequence ID" value="KAF2486878.1"/>
    <property type="molecule type" value="Genomic_DNA"/>
</dbReference>
<evidence type="ECO:0000256" key="4">
    <source>
        <dbReference type="ARBA" id="ARBA00022833"/>
    </source>
</evidence>
<dbReference type="AlphaFoldDB" id="A0A6A6Q304"/>
<evidence type="ECO:0000256" key="6">
    <source>
        <dbReference type="SAM" id="MobiDB-lite"/>
    </source>
</evidence>
<dbReference type="InterPro" id="IPR006629">
    <property type="entry name" value="LITAF"/>
</dbReference>
<evidence type="ECO:0000259" key="7">
    <source>
        <dbReference type="PROSITE" id="PS51837"/>
    </source>
</evidence>
<evidence type="ECO:0000256" key="5">
    <source>
        <dbReference type="ARBA" id="ARBA00023136"/>
    </source>
</evidence>
<organism evidence="8 9">
    <name type="scientific">Neohortaea acidophila</name>
    <dbReference type="NCBI Taxonomy" id="245834"/>
    <lineage>
        <taxon>Eukaryota</taxon>
        <taxon>Fungi</taxon>
        <taxon>Dikarya</taxon>
        <taxon>Ascomycota</taxon>
        <taxon>Pezizomycotina</taxon>
        <taxon>Dothideomycetes</taxon>
        <taxon>Dothideomycetidae</taxon>
        <taxon>Mycosphaerellales</taxon>
        <taxon>Teratosphaeriaceae</taxon>
        <taxon>Neohortaea</taxon>
    </lineage>
</organism>
<proteinExistence type="inferred from homology"/>
<dbReference type="PROSITE" id="PS51837">
    <property type="entry name" value="LITAF"/>
    <property type="match status" value="1"/>
</dbReference>
<keyword evidence="3" id="KW-0479">Metal-binding</keyword>
<dbReference type="GeneID" id="54479800"/>
<dbReference type="Proteomes" id="UP000799767">
    <property type="component" value="Unassembled WGS sequence"/>
</dbReference>
<dbReference type="OrthoDB" id="5599753at2759"/>
<dbReference type="PANTHER" id="PTHR23292:SF6">
    <property type="entry name" value="FI16602P1-RELATED"/>
    <property type="match status" value="1"/>
</dbReference>
<dbReference type="RefSeq" id="XP_033593447.1">
    <property type="nucleotide sequence ID" value="XM_033738799.1"/>
</dbReference>
<dbReference type="InterPro" id="IPR037519">
    <property type="entry name" value="LITAF_fam"/>
</dbReference>
<gene>
    <name evidence="8" type="ORF">BDY17DRAFT_88632</name>
</gene>
<comment type="similarity">
    <text evidence="2">Belongs to the CDIP1/LITAF family.</text>
</comment>
<accession>A0A6A6Q304</accession>
<protein>
    <submittedName>
        <fullName evidence="8">LITAF-like zinc ribbon domain-containing protein</fullName>
    </submittedName>
</protein>
<keyword evidence="4" id="KW-0862">Zinc</keyword>
<comment type="subcellular location">
    <subcellularLocation>
        <location evidence="1">Membrane</location>
        <topology evidence="1">Peripheral membrane protein</topology>
    </subcellularLocation>
</comment>
<evidence type="ECO:0000256" key="2">
    <source>
        <dbReference type="ARBA" id="ARBA00005975"/>
    </source>
</evidence>
<reference evidence="8" key="1">
    <citation type="journal article" date="2020" name="Stud. Mycol.">
        <title>101 Dothideomycetes genomes: a test case for predicting lifestyles and emergence of pathogens.</title>
        <authorList>
            <person name="Haridas S."/>
            <person name="Albert R."/>
            <person name="Binder M."/>
            <person name="Bloem J."/>
            <person name="Labutti K."/>
            <person name="Salamov A."/>
            <person name="Andreopoulos B."/>
            <person name="Baker S."/>
            <person name="Barry K."/>
            <person name="Bills G."/>
            <person name="Bluhm B."/>
            <person name="Cannon C."/>
            <person name="Castanera R."/>
            <person name="Culley D."/>
            <person name="Daum C."/>
            <person name="Ezra D."/>
            <person name="Gonzalez J."/>
            <person name="Henrissat B."/>
            <person name="Kuo A."/>
            <person name="Liang C."/>
            <person name="Lipzen A."/>
            <person name="Lutzoni F."/>
            <person name="Magnuson J."/>
            <person name="Mondo S."/>
            <person name="Nolan M."/>
            <person name="Ohm R."/>
            <person name="Pangilinan J."/>
            <person name="Park H.-J."/>
            <person name="Ramirez L."/>
            <person name="Alfaro M."/>
            <person name="Sun H."/>
            <person name="Tritt A."/>
            <person name="Yoshinaga Y."/>
            <person name="Zwiers L.-H."/>
            <person name="Turgeon B."/>
            <person name="Goodwin S."/>
            <person name="Spatafora J."/>
            <person name="Crous P."/>
            <person name="Grigoriev I."/>
        </authorList>
    </citation>
    <scope>NUCLEOTIDE SEQUENCE</scope>
    <source>
        <strain evidence="8">CBS 113389</strain>
    </source>
</reference>
<keyword evidence="9" id="KW-1185">Reference proteome</keyword>
<feature type="region of interest" description="Disordered" evidence="6">
    <location>
        <begin position="1"/>
        <end position="65"/>
    </location>
</feature>
<feature type="domain" description="LITAF" evidence="7">
    <location>
        <begin position="55"/>
        <end position="137"/>
    </location>
</feature>
<feature type="compositionally biased region" description="Polar residues" evidence="6">
    <location>
        <begin position="41"/>
        <end position="62"/>
    </location>
</feature>
<evidence type="ECO:0000256" key="3">
    <source>
        <dbReference type="ARBA" id="ARBA00022723"/>
    </source>
</evidence>
<dbReference type="PANTHER" id="PTHR23292">
    <property type="entry name" value="LIPOPOLYSACCHARIDE-INDUCED TUMOR NECROSIS FACTOR-ALPHA FACTOR"/>
    <property type="match status" value="1"/>
</dbReference>
<dbReference type="GO" id="GO:0008270">
    <property type="term" value="F:zinc ion binding"/>
    <property type="evidence" value="ECO:0007669"/>
    <property type="project" value="TreeGrafter"/>
</dbReference>
<name>A0A6A6Q304_9PEZI</name>